<dbReference type="SMART" id="SM00220">
    <property type="entry name" value="S_TKc"/>
    <property type="match status" value="1"/>
</dbReference>
<feature type="domain" description="Protein kinase" evidence="1">
    <location>
        <begin position="1"/>
        <end position="341"/>
    </location>
</feature>
<dbReference type="GO" id="GO:0004672">
    <property type="term" value="F:protein kinase activity"/>
    <property type="evidence" value="ECO:0007669"/>
    <property type="project" value="InterPro"/>
</dbReference>
<dbReference type="OrthoDB" id="5987198at2759"/>
<evidence type="ECO:0000313" key="2">
    <source>
        <dbReference type="EMBL" id="KLO08628.1"/>
    </source>
</evidence>
<dbReference type="InterPro" id="IPR000719">
    <property type="entry name" value="Prot_kinase_dom"/>
</dbReference>
<dbReference type="EMBL" id="KQ086083">
    <property type="protein sequence ID" value="KLO08628.1"/>
    <property type="molecule type" value="Genomic_DNA"/>
</dbReference>
<evidence type="ECO:0000313" key="3">
    <source>
        <dbReference type="Proteomes" id="UP000053477"/>
    </source>
</evidence>
<dbReference type="Gene3D" id="1.10.510.10">
    <property type="entry name" value="Transferase(Phosphotransferase) domain 1"/>
    <property type="match status" value="1"/>
</dbReference>
<sequence length="346" mass="40000">MDKLSNGEKFWRDTQPFLLKHGYELRPRFRPGWIPSWRSTGESPVYCEDSMYNMHPKTIDATRLRDGKAVFLKRVAKGSPEVEILQYLSDPQLRSDPRNHTVPLLDFLIGEGENNFLVMPVLRRFGDPPFVYVGEVVDFVRQTLEGLAFLHDVGIAHRDCSDLNIMLDADSLYPESFHPSWQSRKRHERGLAPHINRADSSSPVVYYFTDYGISTLFTDPTKPRLVTGMHCQDKEVPELSNEVPYDPYQTDIFILGNVYRTTLTNIYSNLSFLLPLVDEMTRTQPHNRPSAPEALAMFNSIIKQQSRISMHWLLLESNLTKSDRRRRGIRSILRLSGRIFIRLASE</sequence>
<accession>A0A0H2RGF0</accession>
<dbReference type="SUPFAM" id="SSF56112">
    <property type="entry name" value="Protein kinase-like (PK-like)"/>
    <property type="match status" value="1"/>
</dbReference>
<dbReference type="PROSITE" id="PS50011">
    <property type="entry name" value="PROTEIN_KINASE_DOM"/>
    <property type="match status" value="1"/>
</dbReference>
<dbReference type="InParanoid" id="A0A0H2RGF0"/>
<reference evidence="2 3" key="1">
    <citation type="submission" date="2015-04" db="EMBL/GenBank/DDBJ databases">
        <title>Complete genome sequence of Schizopora paradoxa KUC8140, a cosmopolitan wood degrader in East Asia.</title>
        <authorList>
            <consortium name="DOE Joint Genome Institute"/>
            <person name="Min B."/>
            <person name="Park H."/>
            <person name="Jang Y."/>
            <person name="Kim J.-J."/>
            <person name="Kim K.H."/>
            <person name="Pangilinan J."/>
            <person name="Lipzen A."/>
            <person name="Riley R."/>
            <person name="Grigoriev I.V."/>
            <person name="Spatafora J.W."/>
            <person name="Choi I.-G."/>
        </authorList>
    </citation>
    <scope>NUCLEOTIDE SEQUENCE [LARGE SCALE GENOMIC DNA]</scope>
    <source>
        <strain evidence="2 3">KUC8140</strain>
    </source>
</reference>
<name>A0A0H2RGF0_9AGAM</name>
<gene>
    <name evidence="2" type="ORF">SCHPADRAFT_916894</name>
</gene>
<evidence type="ECO:0000259" key="1">
    <source>
        <dbReference type="PROSITE" id="PS50011"/>
    </source>
</evidence>
<proteinExistence type="predicted"/>
<dbReference type="Proteomes" id="UP000053477">
    <property type="component" value="Unassembled WGS sequence"/>
</dbReference>
<dbReference type="AlphaFoldDB" id="A0A0H2RGF0"/>
<keyword evidence="3" id="KW-1185">Reference proteome</keyword>
<dbReference type="GO" id="GO:0005524">
    <property type="term" value="F:ATP binding"/>
    <property type="evidence" value="ECO:0007669"/>
    <property type="project" value="InterPro"/>
</dbReference>
<protein>
    <recommendedName>
        <fullName evidence="1">Protein kinase domain-containing protein</fullName>
    </recommendedName>
</protein>
<organism evidence="2 3">
    <name type="scientific">Schizopora paradoxa</name>
    <dbReference type="NCBI Taxonomy" id="27342"/>
    <lineage>
        <taxon>Eukaryota</taxon>
        <taxon>Fungi</taxon>
        <taxon>Dikarya</taxon>
        <taxon>Basidiomycota</taxon>
        <taxon>Agaricomycotina</taxon>
        <taxon>Agaricomycetes</taxon>
        <taxon>Hymenochaetales</taxon>
        <taxon>Schizoporaceae</taxon>
        <taxon>Schizopora</taxon>
    </lineage>
</organism>
<dbReference type="InterPro" id="IPR011009">
    <property type="entry name" value="Kinase-like_dom_sf"/>
</dbReference>